<feature type="transmembrane region" description="Helical" evidence="2">
    <location>
        <begin position="44"/>
        <end position="66"/>
    </location>
</feature>
<sequence length="192" mass="20361">MTSNARSIQTPAVRRETAVGDHRPVSPSTSAPRTAPRPASPRSLLALLGFLAAVAVAAGLGGLAAGSAGSEYARLAQPAFAPPSSVFGPVWTVLYVMIAVAGWLVWRRVGWGRATTAWAVQLVLNAAWTPLFFGAGLYGVALVEIVVLLVAIVVTVALFLPRSRPAAWLMVPYLAWVLFATALNASMWWLNR</sequence>
<keyword evidence="2" id="KW-0812">Transmembrane</keyword>
<dbReference type="Proteomes" id="UP000679307">
    <property type="component" value="Chromosome"/>
</dbReference>
<dbReference type="EMBL" id="CP075371">
    <property type="protein sequence ID" value="QVT78107.1"/>
    <property type="molecule type" value="Genomic_DNA"/>
</dbReference>
<evidence type="ECO:0000256" key="2">
    <source>
        <dbReference type="SAM" id="Phobius"/>
    </source>
</evidence>
<dbReference type="PANTHER" id="PTHR10057:SF0">
    <property type="entry name" value="TRANSLOCATOR PROTEIN"/>
    <property type="match status" value="1"/>
</dbReference>
<feature type="compositionally biased region" description="Polar residues" evidence="1">
    <location>
        <begin position="1"/>
        <end position="10"/>
    </location>
</feature>
<keyword evidence="2" id="KW-1133">Transmembrane helix</keyword>
<reference evidence="3 4" key="1">
    <citation type="submission" date="2021-05" db="EMBL/GenBank/DDBJ databases">
        <title>Complete genome of Nocardioides aquaticus KCTC 9944T isolated from meromictic and hypersaline Ekho Lake, Antarctica.</title>
        <authorList>
            <person name="Hwang K."/>
            <person name="Kim K.M."/>
            <person name="Choe H."/>
        </authorList>
    </citation>
    <scope>NUCLEOTIDE SEQUENCE [LARGE SCALE GENOMIC DNA]</scope>
    <source>
        <strain evidence="3 4">KCTC 9944</strain>
    </source>
</reference>
<proteinExistence type="predicted"/>
<dbReference type="InterPro" id="IPR004307">
    <property type="entry name" value="TspO_MBR"/>
</dbReference>
<dbReference type="PANTHER" id="PTHR10057">
    <property type="entry name" value="PERIPHERAL-TYPE BENZODIAZEPINE RECEPTOR"/>
    <property type="match status" value="1"/>
</dbReference>
<feature type="compositionally biased region" description="Basic and acidic residues" evidence="1">
    <location>
        <begin position="13"/>
        <end position="24"/>
    </location>
</feature>
<evidence type="ECO:0000256" key="1">
    <source>
        <dbReference type="SAM" id="MobiDB-lite"/>
    </source>
</evidence>
<evidence type="ECO:0000313" key="3">
    <source>
        <dbReference type="EMBL" id="QVT78107.1"/>
    </source>
</evidence>
<accession>A0ABX8EGA2</accession>
<gene>
    <name evidence="3" type="primary">crtK-2_1</name>
    <name evidence="3" type="ORF">ENKNEFLB_00479</name>
</gene>
<evidence type="ECO:0000313" key="4">
    <source>
        <dbReference type="Proteomes" id="UP000679307"/>
    </source>
</evidence>
<feature type="compositionally biased region" description="Low complexity" evidence="1">
    <location>
        <begin position="26"/>
        <end position="38"/>
    </location>
</feature>
<keyword evidence="4" id="KW-1185">Reference proteome</keyword>
<dbReference type="Pfam" id="PF03073">
    <property type="entry name" value="TspO_MBR"/>
    <property type="match status" value="1"/>
</dbReference>
<name>A0ABX8EGA2_9ACTN</name>
<feature type="transmembrane region" description="Helical" evidence="2">
    <location>
        <begin position="141"/>
        <end position="160"/>
    </location>
</feature>
<feature type="region of interest" description="Disordered" evidence="1">
    <location>
        <begin position="1"/>
        <end position="38"/>
    </location>
</feature>
<dbReference type="CDD" id="cd15904">
    <property type="entry name" value="TSPO_MBR"/>
    <property type="match status" value="1"/>
</dbReference>
<feature type="transmembrane region" description="Helical" evidence="2">
    <location>
        <begin position="86"/>
        <end position="106"/>
    </location>
</feature>
<organism evidence="3 4">
    <name type="scientific">Nocardioides aquaticus</name>
    <dbReference type="NCBI Taxonomy" id="160826"/>
    <lineage>
        <taxon>Bacteria</taxon>
        <taxon>Bacillati</taxon>
        <taxon>Actinomycetota</taxon>
        <taxon>Actinomycetes</taxon>
        <taxon>Propionibacteriales</taxon>
        <taxon>Nocardioidaceae</taxon>
        <taxon>Nocardioides</taxon>
    </lineage>
</organism>
<feature type="transmembrane region" description="Helical" evidence="2">
    <location>
        <begin position="118"/>
        <end position="135"/>
    </location>
</feature>
<keyword evidence="2" id="KW-0472">Membrane</keyword>
<protein>
    <submittedName>
        <fullName evidence="3">Tryptophan-rich protein TspO</fullName>
    </submittedName>
</protein>
<feature type="transmembrane region" description="Helical" evidence="2">
    <location>
        <begin position="167"/>
        <end position="190"/>
    </location>
</feature>